<organism evidence="1 2">
    <name type="scientific">Smittium mucronatum</name>
    <dbReference type="NCBI Taxonomy" id="133383"/>
    <lineage>
        <taxon>Eukaryota</taxon>
        <taxon>Fungi</taxon>
        <taxon>Fungi incertae sedis</taxon>
        <taxon>Zoopagomycota</taxon>
        <taxon>Kickxellomycotina</taxon>
        <taxon>Harpellomycetes</taxon>
        <taxon>Harpellales</taxon>
        <taxon>Legeriomycetaceae</taxon>
        <taxon>Smittium</taxon>
    </lineage>
</organism>
<keyword evidence="2" id="KW-1185">Reference proteome</keyword>
<sequence>MKRKEKKSVLGGMDEIGAAYMGLVSQNFWGFAGSSTRKLIPSSVLTLLQPFPLKAITLFLIFHIACSIQPCSIS</sequence>
<evidence type="ECO:0000313" key="1">
    <source>
        <dbReference type="EMBL" id="OLY85161.1"/>
    </source>
</evidence>
<proteinExistence type="predicted"/>
<dbReference type="AlphaFoldDB" id="A0A1R0H7T0"/>
<protein>
    <submittedName>
        <fullName evidence="1">Uncharacterized protein</fullName>
    </submittedName>
</protein>
<reference evidence="1 2" key="1">
    <citation type="journal article" date="2016" name="Mol. Biol. Evol.">
        <title>Genome-Wide Survey of Gut Fungi (Harpellales) Reveals the First Horizontally Transferred Ubiquitin Gene from a Mosquito Host.</title>
        <authorList>
            <person name="Wang Y."/>
            <person name="White M.M."/>
            <person name="Kvist S."/>
            <person name="Moncalvo J.M."/>
        </authorList>
    </citation>
    <scope>NUCLEOTIDE SEQUENCE [LARGE SCALE GENOMIC DNA]</scope>
    <source>
        <strain evidence="1 2">ALG-7-W6</strain>
    </source>
</reference>
<dbReference type="Proteomes" id="UP000187455">
    <property type="component" value="Unassembled WGS sequence"/>
</dbReference>
<dbReference type="EMBL" id="LSSL01000209">
    <property type="protein sequence ID" value="OLY85161.1"/>
    <property type="molecule type" value="Genomic_DNA"/>
</dbReference>
<gene>
    <name evidence="1" type="ORF">AYI68_g650</name>
</gene>
<comment type="caution">
    <text evidence="1">The sequence shown here is derived from an EMBL/GenBank/DDBJ whole genome shotgun (WGS) entry which is preliminary data.</text>
</comment>
<accession>A0A1R0H7T0</accession>
<name>A0A1R0H7T0_9FUNG</name>
<evidence type="ECO:0000313" key="2">
    <source>
        <dbReference type="Proteomes" id="UP000187455"/>
    </source>
</evidence>